<keyword evidence="4" id="KW-1185">Reference proteome</keyword>
<dbReference type="OrthoDB" id="8735401at2759"/>
<dbReference type="InterPro" id="IPR009263">
    <property type="entry name" value="SERTA_dom"/>
</dbReference>
<name>A0A9Q1CJ87_HOLLE</name>
<reference evidence="3" key="1">
    <citation type="submission" date="2021-10" db="EMBL/GenBank/DDBJ databases">
        <title>Tropical sea cucumber genome reveals ecological adaptation and Cuvierian tubules defense mechanism.</title>
        <authorList>
            <person name="Chen T."/>
        </authorList>
    </citation>
    <scope>NUCLEOTIDE SEQUENCE</scope>
    <source>
        <strain evidence="3">Nanhai2018</strain>
        <tissue evidence="3">Muscle</tissue>
    </source>
</reference>
<feature type="compositionally biased region" description="Polar residues" evidence="1">
    <location>
        <begin position="1"/>
        <end position="10"/>
    </location>
</feature>
<dbReference type="PANTHER" id="PTHR16277">
    <property type="entry name" value="CELL DIVISION CYCLE ASSOCIATED PROTEIN 4/SERTA DOMAIN-CONTAINING PROTEIN 2"/>
    <property type="match status" value="1"/>
</dbReference>
<dbReference type="Proteomes" id="UP001152320">
    <property type="component" value="Chromosome 3"/>
</dbReference>
<feature type="domain" description="SERTA" evidence="2">
    <location>
        <begin position="34"/>
        <end position="81"/>
    </location>
</feature>
<gene>
    <name evidence="3" type="ORF">HOLleu_08769</name>
</gene>
<feature type="region of interest" description="Disordered" evidence="1">
    <location>
        <begin position="1"/>
        <end position="29"/>
    </location>
</feature>
<dbReference type="PANTHER" id="PTHR16277:SF7">
    <property type="entry name" value="RE12330P"/>
    <property type="match status" value="1"/>
</dbReference>
<proteinExistence type="predicted"/>
<dbReference type="Pfam" id="PF06031">
    <property type="entry name" value="SERTA"/>
    <property type="match status" value="1"/>
</dbReference>
<accession>A0A9Q1CJ87</accession>
<evidence type="ECO:0000313" key="3">
    <source>
        <dbReference type="EMBL" id="KAJ8045710.1"/>
    </source>
</evidence>
<dbReference type="GO" id="GO:0005634">
    <property type="term" value="C:nucleus"/>
    <property type="evidence" value="ECO:0007669"/>
    <property type="project" value="TreeGrafter"/>
</dbReference>
<feature type="compositionally biased region" description="Basic and acidic residues" evidence="1">
    <location>
        <begin position="11"/>
        <end position="29"/>
    </location>
</feature>
<organism evidence="3 4">
    <name type="scientific">Holothuria leucospilota</name>
    <name type="common">Black long sea cucumber</name>
    <name type="synonym">Mertensiothuria leucospilota</name>
    <dbReference type="NCBI Taxonomy" id="206669"/>
    <lineage>
        <taxon>Eukaryota</taxon>
        <taxon>Metazoa</taxon>
        <taxon>Echinodermata</taxon>
        <taxon>Eleutherozoa</taxon>
        <taxon>Echinozoa</taxon>
        <taxon>Holothuroidea</taxon>
        <taxon>Aspidochirotacea</taxon>
        <taxon>Aspidochirotida</taxon>
        <taxon>Holothuriidae</taxon>
        <taxon>Holothuria</taxon>
    </lineage>
</organism>
<evidence type="ECO:0000259" key="2">
    <source>
        <dbReference type="PROSITE" id="PS51053"/>
    </source>
</evidence>
<dbReference type="InterPro" id="IPR052262">
    <property type="entry name" value="E2F-SERTA_domain_protein"/>
</dbReference>
<sequence>MLGQSSTTPKRNLEETSHEQLEQNGESRSDKCLYDAERQGIVNVSLHKLQGSADHLKPSLRRFVLISNTLRHIKCELSSEGRMFDSERLGAIIATKLVPDESPFLEFFGSTEVGRMCKNNICKLERGSFSDYVREPRVPKADLKYAQVNVGWNKAVEGENHDRIPASSCALATVSSSSIDAIMSAYSSISSFNNLHTPPATCGLQDALKPTLTTSQILEQTPQSLDIPDLDVDTFGDVDMSQYDYDGSDWLLPFNNSNPKSPTQETVEEWLIKLQAENNCISNFSSDAAPAGEVIC</sequence>
<protein>
    <recommendedName>
        <fullName evidence="2">SERTA domain-containing protein</fullName>
    </recommendedName>
</protein>
<evidence type="ECO:0000256" key="1">
    <source>
        <dbReference type="SAM" id="MobiDB-lite"/>
    </source>
</evidence>
<evidence type="ECO:0000313" key="4">
    <source>
        <dbReference type="Proteomes" id="UP001152320"/>
    </source>
</evidence>
<comment type="caution">
    <text evidence="3">The sequence shown here is derived from an EMBL/GenBank/DDBJ whole genome shotgun (WGS) entry which is preliminary data.</text>
</comment>
<dbReference type="PROSITE" id="PS51053">
    <property type="entry name" value="SERTA"/>
    <property type="match status" value="1"/>
</dbReference>
<dbReference type="AlphaFoldDB" id="A0A9Q1CJ87"/>
<dbReference type="EMBL" id="JAIZAY010000003">
    <property type="protein sequence ID" value="KAJ8045710.1"/>
    <property type="molecule type" value="Genomic_DNA"/>
</dbReference>